<gene>
    <name evidence="3" type="ORF">VF724_18020</name>
</gene>
<dbReference type="Proteomes" id="UP001310386">
    <property type="component" value="Unassembled WGS sequence"/>
</dbReference>
<name>A0ABU5ZM21_9BACL</name>
<evidence type="ECO:0000256" key="1">
    <source>
        <dbReference type="SAM" id="MobiDB-lite"/>
    </source>
</evidence>
<dbReference type="RefSeq" id="WP_371755663.1">
    <property type="nucleotide sequence ID" value="NZ_JAYJLD010000038.1"/>
</dbReference>
<dbReference type="SUPFAM" id="SSF109755">
    <property type="entry name" value="PhoU-like"/>
    <property type="match status" value="1"/>
</dbReference>
<organism evidence="3 4">
    <name type="scientific">Ferviditalea candida</name>
    <dbReference type="NCBI Taxonomy" id="3108399"/>
    <lineage>
        <taxon>Bacteria</taxon>
        <taxon>Bacillati</taxon>
        <taxon>Bacillota</taxon>
        <taxon>Bacilli</taxon>
        <taxon>Bacillales</taxon>
        <taxon>Paenibacillaceae</taxon>
        <taxon>Ferviditalea</taxon>
    </lineage>
</organism>
<proteinExistence type="predicted"/>
<feature type="region of interest" description="Disordered" evidence="1">
    <location>
        <begin position="68"/>
        <end position="90"/>
    </location>
</feature>
<dbReference type="InterPro" id="IPR038078">
    <property type="entry name" value="PhoU-like_sf"/>
</dbReference>
<dbReference type="EMBL" id="JAYJLD010000038">
    <property type="protein sequence ID" value="MEB3103535.1"/>
    <property type="molecule type" value="Genomic_DNA"/>
</dbReference>
<dbReference type="Gene3D" id="1.20.58.220">
    <property type="entry name" value="Phosphate transport system protein phou homolog 2, domain 2"/>
    <property type="match status" value="1"/>
</dbReference>
<reference evidence="3" key="1">
    <citation type="submission" date="2023-12" db="EMBL/GenBank/DDBJ databases">
        <title>Fervidustalea candida gen. nov., sp. nov., a novel member of the family Paenibacillaceae isolated from a geothermal area.</title>
        <authorList>
            <person name="Li W.-J."/>
            <person name="Jiao J.-Y."/>
            <person name="Chen Y."/>
        </authorList>
    </citation>
    <scope>NUCLEOTIDE SEQUENCE</scope>
    <source>
        <strain evidence="3">SYSU GA230002</strain>
    </source>
</reference>
<comment type="caution">
    <text evidence="3">The sequence shown here is derived from an EMBL/GenBank/DDBJ whole genome shotgun (WGS) entry which is preliminary data.</text>
</comment>
<protein>
    <submittedName>
        <fullName evidence="3">PhoU domain-containing protein</fullName>
    </submittedName>
</protein>
<evidence type="ECO:0000313" key="3">
    <source>
        <dbReference type="EMBL" id="MEB3103535.1"/>
    </source>
</evidence>
<accession>A0ABU5ZM21</accession>
<dbReference type="Pfam" id="PF01895">
    <property type="entry name" value="PhoU"/>
    <property type="match status" value="1"/>
</dbReference>
<sequence>MEHRKNLDLALKELQTILEEMGQRVNRSIIESIDSIKEQDPGKAKLILDRDRELNALEEKIMEIGASNDCHTATGSPRYAKNFNGLPSRK</sequence>
<dbReference type="InterPro" id="IPR026022">
    <property type="entry name" value="PhoU_dom"/>
</dbReference>
<evidence type="ECO:0000259" key="2">
    <source>
        <dbReference type="Pfam" id="PF01895"/>
    </source>
</evidence>
<keyword evidence="4" id="KW-1185">Reference proteome</keyword>
<feature type="domain" description="PhoU" evidence="2">
    <location>
        <begin position="18"/>
        <end position="63"/>
    </location>
</feature>
<evidence type="ECO:0000313" key="4">
    <source>
        <dbReference type="Proteomes" id="UP001310386"/>
    </source>
</evidence>